<evidence type="ECO:0000313" key="2">
    <source>
        <dbReference type="WBParaSite" id="L893_g2866.t1"/>
    </source>
</evidence>
<dbReference type="CDD" id="cd02440">
    <property type="entry name" value="AdoMet_MTases"/>
    <property type="match status" value="1"/>
</dbReference>
<sequence>MVDAGSTSHRIYFGDADDFVVIRENNEHLSHGTTGLSCWQASCHLADLLAVLDMSNKSVVELGAGCGLTGISVASWQGAERVMLTDFDPNVLEQLKHNVKLNLEKKINQVSVGTVDFLNFSPDDVPFAPDLVIGADIVYDTSILDGLSRTISSLLSMKEGSVCIIASALRNPETLASFDKSLEQNGLHVAESARIQGDRIVFDRDCSFQLPQFFPFSASVECPTVIYVIVKSSNK</sequence>
<reference evidence="2" key="1">
    <citation type="submission" date="2016-11" db="UniProtKB">
        <authorList>
            <consortium name="WormBaseParasite"/>
        </authorList>
    </citation>
    <scope>IDENTIFICATION</scope>
</reference>
<name>A0A1I7ZPZ7_9BILA</name>
<keyword evidence="1" id="KW-1185">Reference proteome</keyword>
<accession>A0A1I7ZPZ7</accession>
<dbReference type="SUPFAM" id="SSF53335">
    <property type="entry name" value="S-adenosyl-L-methionine-dependent methyltransferases"/>
    <property type="match status" value="1"/>
</dbReference>
<organism evidence="1 2">
    <name type="scientific">Steinernema glaseri</name>
    <dbReference type="NCBI Taxonomy" id="37863"/>
    <lineage>
        <taxon>Eukaryota</taxon>
        <taxon>Metazoa</taxon>
        <taxon>Ecdysozoa</taxon>
        <taxon>Nematoda</taxon>
        <taxon>Chromadorea</taxon>
        <taxon>Rhabditida</taxon>
        <taxon>Tylenchina</taxon>
        <taxon>Panagrolaimomorpha</taxon>
        <taxon>Strongyloidoidea</taxon>
        <taxon>Steinernematidae</taxon>
        <taxon>Steinernema</taxon>
    </lineage>
</organism>
<dbReference type="PANTHER" id="PTHR14614">
    <property type="entry name" value="HEPATOCELLULAR CARCINOMA-ASSOCIATED ANTIGEN"/>
    <property type="match status" value="1"/>
</dbReference>
<dbReference type="GO" id="GO:0032991">
    <property type="term" value="C:protein-containing complex"/>
    <property type="evidence" value="ECO:0007669"/>
    <property type="project" value="TreeGrafter"/>
</dbReference>
<evidence type="ECO:0000313" key="1">
    <source>
        <dbReference type="Proteomes" id="UP000095287"/>
    </source>
</evidence>
<proteinExistence type="predicted"/>
<dbReference type="InterPro" id="IPR019410">
    <property type="entry name" value="Methyltransf_16"/>
</dbReference>
<dbReference type="PANTHER" id="PTHR14614:SF130">
    <property type="entry name" value="PROTEIN-LYSINE N-METHYLTRANSFERASE EEF2KMT"/>
    <property type="match status" value="1"/>
</dbReference>
<dbReference type="Proteomes" id="UP000095287">
    <property type="component" value="Unplaced"/>
</dbReference>
<dbReference type="InterPro" id="IPR029063">
    <property type="entry name" value="SAM-dependent_MTases_sf"/>
</dbReference>
<protein>
    <submittedName>
        <fullName evidence="2">FAM86 domain-containing protein</fullName>
    </submittedName>
</protein>
<dbReference type="Pfam" id="PF10294">
    <property type="entry name" value="Methyltransf_16"/>
    <property type="match status" value="1"/>
</dbReference>
<dbReference type="Gene3D" id="3.40.50.150">
    <property type="entry name" value="Vaccinia Virus protein VP39"/>
    <property type="match status" value="1"/>
</dbReference>
<dbReference type="WBParaSite" id="L893_g2866.t1">
    <property type="protein sequence ID" value="L893_g2866.t1"/>
    <property type="gene ID" value="L893_g2866"/>
</dbReference>
<dbReference type="AlphaFoldDB" id="A0A1I7ZPZ7"/>